<feature type="compositionally biased region" description="Basic residues" evidence="1">
    <location>
        <begin position="29"/>
        <end position="38"/>
    </location>
</feature>
<dbReference type="AlphaFoldDB" id="Q0UEP9"/>
<dbReference type="KEGG" id="pno:SNOG_09765"/>
<feature type="region of interest" description="Disordered" evidence="1">
    <location>
        <begin position="1"/>
        <end position="38"/>
    </location>
</feature>
<accession>Q0UEP9</accession>
<gene>
    <name evidence="2" type="ORF">SNOG_09765</name>
</gene>
<sequence length="38" mass="4422">MLVKESTKVAHQEDELKEKEQALAERQNKTRTARATRP</sequence>
<dbReference type="GeneID" id="5976957"/>
<feature type="compositionally biased region" description="Basic and acidic residues" evidence="1">
    <location>
        <begin position="1"/>
        <end position="28"/>
    </location>
</feature>
<evidence type="ECO:0000256" key="1">
    <source>
        <dbReference type="SAM" id="MobiDB-lite"/>
    </source>
</evidence>
<evidence type="ECO:0000313" key="3">
    <source>
        <dbReference type="Proteomes" id="UP000001055"/>
    </source>
</evidence>
<dbReference type="InParanoid" id="Q0UEP9"/>
<reference evidence="3" key="1">
    <citation type="journal article" date="2007" name="Plant Cell">
        <title>Dothideomycete-plant interactions illuminated by genome sequencing and EST analysis of the wheat pathogen Stagonospora nodorum.</title>
        <authorList>
            <person name="Hane J.K."/>
            <person name="Lowe R.G."/>
            <person name="Solomon P.S."/>
            <person name="Tan K.C."/>
            <person name="Schoch C.L."/>
            <person name="Spatafora J.W."/>
            <person name="Crous P.W."/>
            <person name="Kodira C."/>
            <person name="Birren B.W."/>
            <person name="Galagan J.E."/>
            <person name="Torriani S.F."/>
            <person name="McDonald B.A."/>
            <person name="Oliver R.P."/>
        </authorList>
    </citation>
    <scope>NUCLEOTIDE SEQUENCE [LARGE SCALE GENOMIC DNA]</scope>
    <source>
        <strain evidence="3">SN15 / ATCC MYA-4574 / FGSC 10173</strain>
    </source>
</reference>
<dbReference type="Proteomes" id="UP000001055">
    <property type="component" value="Unassembled WGS sequence"/>
</dbReference>
<evidence type="ECO:0000313" key="2">
    <source>
        <dbReference type="EMBL" id="EAT83030.1"/>
    </source>
</evidence>
<organism evidence="2 3">
    <name type="scientific">Phaeosphaeria nodorum (strain SN15 / ATCC MYA-4574 / FGSC 10173)</name>
    <name type="common">Glume blotch fungus</name>
    <name type="synonym">Parastagonospora nodorum</name>
    <dbReference type="NCBI Taxonomy" id="321614"/>
    <lineage>
        <taxon>Eukaryota</taxon>
        <taxon>Fungi</taxon>
        <taxon>Dikarya</taxon>
        <taxon>Ascomycota</taxon>
        <taxon>Pezizomycotina</taxon>
        <taxon>Dothideomycetes</taxon>
        <taxon>Pleosporomycetidae</taxon>
        <taxon>Pleosporales</taxon>
        <taxon>Pleosporineae</taxon>
        <taxon>Phaeosphaeriaceae</taxon>
        <taxon>Parastagonospora</taxon>
    </lineage>
</organism>
<proteinExistence type="predicted"/>
<dbReference type="RefSeq" id="XP_001800052.1">
    <property type="nucleotide sequence ID" value="XM_001800000.1"/>
</dbReference>
<dbReference type="EMBL" id="CH445339">
    <property type="protein sequence ID" value="EAT83030.1"/>
    <property type="molecule type" value="Genomic_DNA"/>
</dbReference>
<name>Q0UEP9_PHANO</name>
<dbReference type="HOGENOM" id="CLU_3335795_0_0_1"/>
<protein>
    <submittedName>
        <fullName evidence="2">Uncharacterized protein</fullName>
    </submittedName>
</protein>